<dbReference type="Proteomes" id="UP000245207">
    <property type="component" value="Unassembled WGS sequence"/>
</dbReference>
<dbReference type="AlphaFoldDB" id="A0A2U1MA57"/>
<protein>
    <recommendedName>
        <fullName evidence="3">RNA-directed DNA polymerase, eukaryota, Reverse transcriptase zinc-binding domain protein</fullName>
    </recommendedName>
</protein>
<sequence length="258" mass="29377">MEVSDHCPIMLLVDATYFGHKSFKLFDDWMENDGFSKVFESSWSDEVNGGTTNIILKKKLKKLKEDIKHLCRVQSIEIDRIKNDIQSRLLEWDAKAESSLLSRLKINLAQSRLFGIGIPPEDVANVLEDASSGVLKKMRRKWYGSVGKKFFLKRKKKDGGLGVASIKAKNTGLLGKWKWMINRVIQKWMFVSNEVLSPYMWNSWVARKVNICSCRLALKGLPTRVNLVLLGVSRLRSAFTHGKASLQKYSSSPRVVAQ</sequence>
<keyword evidence="2" id="KW-1185">Reference proteome</keyword>
<evidence type="ECO:0000313" key="1">
    <source>
        <dbReference type="EMBL" id="PWA58128.1"/>
    </source>
</evidence>
<dbReference type="EMBL" id="PKPP01005984">
    <property type="protein sequence ID" value="PWA58128.1"/>
    <property type="molecule type" value="Genomic_DNA"/>
</dbReference>
<accession>A0A2U1MA57</accession>
<dbReference type="OrthoDB" id="696485at2759"/>
<evidence type="ECO:0000313" key="2">
    <source>
        <dbReference type="Proteomes" id="UP000245207"/>
    </source>
</evidence>
<proteinExistence type="predicted"/>
<name>A0A2U1MA57_ARTAN</name>
<organism evidence="1 2">
    <name type="scientific">Artemisia annua</name>
    <name type="common">Sweet wormwood</name>
    <dbReference type="NCBI Taxonomy" id="35608"/>
    <lineage>
        <taxon>Eukaryota</taxon>
        <taxon>Viridiplantae</taxon>
        <taxon>Streptophyta</taxon>
        <taxon>Embryophyta</taxon>
        <taxon>Tracheophyta</taxon>
        <taxon>Spermatophyta</taxon>
        <taxon>Magnoliopsida</taxon>
        <taxon>eudicotyledons</taxon>
        <taxon>Gunneridae</taxon>
        <taxon>Pentapetalae</taxon>
        <taxon>asterids</taxon>
        <taxon>campanulids</taxon>
        <taxon>Asterales</taxon>
        <taxon>Asteraceae</taxon>
        <taxon>Asteroideae</taxon>
        <taxon>Anthemideae</taxon>
        <taxon>Artemisiinae</taxon>
        <taxon>Artemisia</taxon>
    </lineage>
</organism>
<comment type="caution">
    <text evidence="1">The sequence shown here is derived from an EMBL/GenBank/DDBJ whole genome shotgun (WGS) entry which is preliminary data.</text>
</comment>
<gene>
    <name evidence="1" type="ORF">CTI12_AA402960</name>
</gene>
<reference evidence="1 2" key="1">
    <citation type="journal article" date="2018" name="Mol. Plant">
        <title>The genome of Artemisia annua provides insight into the evolution of Asteraceae family and artemisinin biosynthesis.</title>
        <authorList>
            <person name="Shen Q."/>
            <person name="Zhang L."/>
            <person name="Liao Z."/>
            <person name="Wang S."/>
            <person name="Yan T."/>
            <person name="Shi P."/>
            <person name="Liu M."/>
            <person name="Fu X."/>
            <person name="Pan Q."/>
            <person name="Wang Y."/>
            <person name="Lv Z."/>
            <person name="Lu X."/>
            <person name="Zhang F."/>
            <person name="Jiang W."/>
            <person name="Ma Y."/>
            <person name="Chen M."/>
            <person name="Hao X."/>
            <person name="Li L."/>
            <person name="Tang Y."/>
            <person name="Lv G."/>
            <person name="Zhou Y."/>
            <person name="Sun X."/>
            <person name="Brodelius P.E."/>
            <person name="Rose J.K.C."/>
            <person name="Tang K."/>
        </authorList>
    </citation>
    <scope>NUCLEOTIDE SEQUENCE [LARGE SCALE GENOMIC DNA]</scope>
    <source>
        <strain evidence="2">cv. Huhao1</strain>
        <tissue evidence="1">Leaf</tissue>
    </source>
</reference>
<evidence type="ECO:0008006" key="3">
    <source>
        <dbReference type="Google" id="ProtNLM"/>
    </source>
</evidence>